<dbReference type="InterPro" id="IPR025388">
    <property type="entry name" value="Alginate_export_dom"/>
</dbReference>
<dbReference type="Proteomes" id="UP000627715">
    <property type="component" value="Unassembled WGS sequence"/>
</dbReference>
<proteinExistence type="predicted"/>
<organism evidence="3 4">
    <name type="scientific">Pseudohongiella nitratireducens</name>
    <dbReference type="NCBI Taxonomy" id="1768907"/>
    <lineage>
        <taxon>Bacteria</taxon>
        <taxon>Pseudomonadati</taxon>
        <taxon>Pseudomonadota</taxon>
        <taxon>Gammaproteobacteria</taxon>
        <taxon>Pseudomonadales</taxon>
        <taxon>Pseudohongiellaceae</taxon>
        <taxon>Pseudohongiella</taxon>
    </lineage>
</organism>
<evidence type="ECO:0000259" key="2">
    <source>
        <dbReference type="Pfam" id="PF13372"/>
    </source>
</evidence>
<reference evidence="3" key="2">
    <citation type="submission" date="2020-09" db="EMBL/GenBank/DDBJ databases">
        <authorList>
            <person name="Sun Q."/>
            <person name="Zhou Y."/>
        </authorList>
    </citation>
    <scope>NUCLEOTIDE SEQUENCE</scope>
    <source>
        <strain evidence="3">CGMCC 1.15425</strain>
    </source>
</reference>
<evidence type="ECO:0000313" key="4">
    <source>
        <dbReference type="Proteomes" id="UP000627715"/>
    </source>
</evidence>
<accession>A0A916QKC3</accession>
<evidence type="ECO:0000313" key="3">
    <source>
        <dbReference type="EMBL" id="GFZ79411.1"/>
    </source>
</evidence>
<dbReference type="EMBL" id="BMIY01000010">
    <property type="protein sequence ID" value="GFZ79411.1"/>
    <property type="molecule type" value="Genomic_DNA"/>
</dbReference>
<feature type="domain" description="Alginate export" evidence="2">
    <location>
        <begin position="31"/>
        <end position="412"/>
    </location>
</feature>
<comment type="caution">
    <text evidence="3">The sequence shown here is derived from an EMBL/GenBank/DDBJ whole genome shotgun (WGS) entry which is preliminary data.</text>
</comment>
<keyword evidence="1" id="KW-0732">Signal</keyword>
<dbReference type="Pfam" id="PF13372">
    <property type="entry name" value="Alginate_exp"/>
    <property type="match status" value="1"/>
</dbReference>
<dbReference type="RefSeq" id="WP_068893739.1">
    <property type="nucleotide sequence ID" value="NZ_BMIY01000010.1"/>
</dbReference>
<feature type="signal peptide" evidence="1">
    <location>
        <begin position="1"/>
        <end position="24"/>
    </location>
</feature>
<gene>
    <name evidence="3" type="ORF">GCM10011403_23040</name>
</gene>
<dbReference type="AlphaFoldDB" id="A0A916QKC3"/>
<dbReference type="OrthoDB" id="9789168at2"/>
<protein>
    <recommendedName>
        <fullName evidence="2">Alginate export domain-containing protein</fullName>
    </recommendedName>
</protein>
<reference evidence="3" key="1">
    <citation type="journal article" date="2014" name="Int. J. Syst. Evol. Microbiol.">
        <title>Complete genome sequence of Corynebacterium casei LMG S-19264T (=DSM 44701T), isolated from a smear-ripened cheese.</title>
        <authorList>
            <consortium name="US DOE Joint Genome Institute (JGI-PGF)"/>
            <person name="Walter F."/>
            <person name="Albersmeier A."/>
            <person name="Kalinowski J."/>
            <person name="Ruckert C."/>
        </authorList>
    </citation>
    <scope>NUCLEOTIDE SEQUENCE</scope>
    <source>
        <strain evidence="3">CGMCC 1.15425</strain>
    </source>
</reference>
<evidence type="ECO:0000256" key="1">
    <source>
        <dbReference type="SAM" id="SignalP"/>
    </source>
</evidence>
<sequence length="429" mass="47761">MPPQKLPLFSSSLILLMAAPAVMAAENNTWSFDGSARLRYENLQNTVRANTSGNDQVLVSQVLLRAGFESEQVIAGFELSDQRAWMHDSGTPLGTDDVNTLEPINAWVGWQQDDTFSVKAGRMTLDIGSRRLMARQRYRNTISAYDGIYGSYQMDGWQTQAFYFAPVERRPGDRDALEDNKAKLDKQSDERIWGIHFSQSDDTNLELYYFGLDEDGNGSDISTFGARSLKPASAQQWHYEVEGAYQTGEINGQQGNLDVSAALLHAHIGYQFSDPLSSRVELIADYVSGDDDPNDDEFNRFNSLGGVTRPDYGPTGIYGAFARSNIVSPGIKWAFQPNANDTAFITYRAMWLDSARDAQSRTGLQDVSGDSGRFAGHQVDARWRLNFTDQFRLELGATHLVKGEFLEDAPGAPDTGNSTYVYSQASYRF</sequence>
<feature type="chain" id="PRO_5036839555" description="Alginate export domain-containing protein" evidence="1">
    <location>
        <begin position="25"/>
        <end position="429"/>
    </location>
</feature>
<name>A0A916QKC3_9GAMM</name>
<keyword evidence="4" id="KW-1185">Reference proteome</keyword>